<dbReference type="HAMAP" id="MF_00277">
    <property type="entry name" value="PII_uridylyl_transf"/>
    <property type="match status" value="1"/>
</dbReference>
<reference evidence="11 12" key="2">
    <citation type="submission" date="2019-08" db="EMBL/GenBank/DDBJ databases">
        <title>Jejuicoccus antrihumi gen. nov., sp. nov., a new member of the family Dermacoccaceae isolated from a cave.</title>
        <authorList>
            <person name="Schumann P."/>
            <person name="Kim I.S."/>
        </authorList>
    </citation>
    <scope>NUCLEOTIDE SEQUENCE [LARGE SCALE GENOMIC DNA]</scope>
    <source>
        <strain evidence="11 12">C5-26</strain>
    </source>
</reference>
<protein>
    <recommendedName>
        <fullName evidence="7">Bifunctional uridylyltransferase/uridylyl-removing enzyme</fullName>
        <shortName evidence="7">UTase/UR</shortName>
    </recommendedName>
    <alternativeName>
        <fullName evidence="7">Bifunctional [protein-PII] modification enzyme</fullName>
    </alternativeName>
    <alternativeName>
        <fullName evidence="7">Bifunctional nitrogen sensor protein</fullName>
    </alternativeName>
    <domain>
        <recommendedName>
            <fullName evidence="7">[Protein-PII] uridylyltransferase</fullName>
            <shortName evidence="7">PII uridylyltransferase</shortName>
            <shortName evidence="7">UTase</shortName>
            <ecNumber evidence="7">2.7.7.59</ecNumber>
        </recommendedName>
    </domain>
    <domain>
        <recommendedName>
            <fullName evidence="7">[Protein-PII]-UMP uridylyl-removing enzyme</fullName>
            <shortName evidence="7">UR</shortName>
            <ecNumber evidence="7">3.1.4.-</ecNumber>
        </recommendedName>
    </domain>
</protein>
<proteinExistence type="inferred from homology"/>
<dbReference type="Pfam" id="PF08335">
    <property type="entry name" value="GlnD_UR_UTase"/>
    <property type="match status" value="1"/>
</dbReference>
<comment type="similarity">
    <text evidence="7">Belongs to the GlnD family.</text>
</comment>
<feature type="region of interest" description="Disordered" evidence="8">
    <location>
        <begin position="14"/>
        <end position="35"/>
    </location>
</feature>
<dbReference type="PANTHER" id="PTHR47320:SF1">
    <property type="entry name" value="BIFUNCTIONAL URIDYLYLTRANSFERASE_URIDYLYL-REMOVING ENZYME"/>
    <property type="match status" value="1"/>
</dbReference>
<evidence type="ECO:0000259" key="9">
    <source>
        <dbReference type="PROSITE" id="PS51671"/>
    </source>
</evidence>
<dbReference type="SMART" id="SM00471">
    <property type="entry name" value="HDc"/>
    <property type="match status" value="1"/>
</dbReference>
<dbReference type="InterPro" id="IPR013546">
    <property type="entry name" value="PII_UdlTrfase/GS_AdlTrfase"/>
</dbReference>
<name>A0A563E086_9MICO</name>
<evidence type="ECO:0000256" key="8">
    <source>
        <dbReference type="SAM" id="MobiDB-lite"/>
    </source>
</evidence>
<feature type="region of interest" description="Uridylyltransferase" evidence="7">
    <location>
        <begin position="1"/>
        <end position="312"/>
    </location>
</feature>
<dbReference type="OrthoDB" id="9758038at2"/>
<organism evidence="11 12">
    <name type="scientific">Leekyejoonella antrihumi</name>
    <dbReference type="NCBI Taxonomy" id="1660198"/>
    <lineage>
        <taxon>Bacteria</taxon>
        <taxon>Bacillati</taxon>
        <taxon>Actinomycetota</taxon>
        <taxon>Actinomycetes</taxon>
        <taxon>Micrococcales</taxon>
        <taxon>Dermacoccaceae</taxon>
        <taxon>Leekyejoonella</taxon>
    </lineage>
</organism>
<feature type="domain" description="ACT" evidence="9">
    <location>
        <begin position="709"/>
        <end position="788"/>
    </location>
</feature>
<dbReference type="PROSITE" id="PS51671">
    <property type="entry name" value="ACT"/>
    <property type="match status" value="2"/>
</dbReference>
<dbReference type="InterPro" id="IPR002934">
    <property type="entry name" value="Polymerase_NTP_transf_dom"/>
</dbReference>
<keyword evidence="2 7" id="KW-0548">Nucleotidyltransferase</keyword>
<dbReference type="InterPro" id="IPR003607">
    <property type="entry name" value="HD/PDEase_dom"/>
</dbReference>
<dbReference type="EC" id="3.1.4.-" evidence="7"/>
<dbReference type="GO" id="GO:0008773">
    <property type="term" value="F:[protein-PII] uridylyltransferase activity"/>
    <property type="evidence" value="ECO:0007669"/>
    <property type="project" value="UniProtKB-UniRule"/>
</dbReference>
<dbReference type="Pfam" id="PF01909">
    <property type="entry name" value="NTP_transf_2"/>
    <property type="match status" value="1"/>
</dbReference>
<dbReference type="SUPFAM" id="SSF55021">
    <property type="entry name" value="ACT-like"/>
    <property type="match status" value="2"/>
</dbReference>
<keyword evidence="5 7" id="KW-0460">Magnesium</keyword>
<dbReference type="GO" id="GO:0008081">
    <property type="term" value="F:phosphoric diester hydrolase activity"/>
    <property type="evidence" value="ECO:0007669"/>
    <property type="project" value="UniProtKB-UniRule"/>
</dbReference>
<dbReference type="InterPro" id="IPR006674">
    <property type="entry name" value="HD_domain"/>
</dbReference>
<dbReference type="NCBIfam" id="NF002895">
    <property type="entry name" value="PRK03381.1"/>
    <property type="match status" value="1"/>
</dbReference>
<evidence type="ECO:0000256" key="6">
    <source>
        <dbReference type="ARBA" id="ARBA00023268"/>
    </source>
</evidence>
<evidence type="ECO:0000256" key="4">
    <source>
        <dbReference type="ARBA" id="ARBA00022801"/>
    </source>
</evidence>
<feature type="compositionally biased region" description="Basic and acidic residues" evidence="8">
    <location>
        <begin position="584"/>
        <end position="593"/>
    </location>
</feature>
<dbReference type="SUPFAM" id="SSF81301">
    <property type="entry name" value="Nucleotidyltransferase"/>
    <property type="match status" value="1"/>
</dbReference>
<dbReference type="CDD" id="cd04899">
    <property type="entry name" value="ACT_ACR-UUR-like_2"/>
    <property type="match status" value="1"/>
</dbReference>
<evidence type="ECO:0000259" key="10">
    <source>
        <dbReference type="PROSITE" id="PS51831"/>
    </source>
</evidence>
<comment type="function">
    <text evidence="7">Modifies, by uridylylation and deuridylylation, the PII regulatory proteins (GlnB and homologs), in response to the nitrogen status of the cell that GlnD senses through the glutamine level. Under low glutamine levels, catalyzes the conversion of the PII proteins and UTP to PII-UMP and PPi, while under higher glutamine levels, GlnD hydrolyzes PII-UMP to PII and UMP (deuridylylation). Thus, controls uridylylation state and activity of the PII proteins, and plays an important role in the regulation of nitrogen metabolism.</text>
</comment>
<dbReference type="InterPro" id="IPR045865">
    <property type="entry name" value="ACT-like_dom_sf"/>
</dbReference>
<keyword evidence="4 7" id="KW-0378">Hydrolase</keyword>
<comment type="caution">
    <text evidence="7">Lacks conserved residue(s) required for the propagation of feature annotation.</text>
</comment>
<evidence type="ECO:0000256" key="7">
    <source>
        <dbReference type="HAMAP-Rule" id="MF_00277"/>
    </source>
</evidence>
<dbReference type="PROSITE" id="PS51831">
    <property type="entry name" value="HD"/>
    <property type="match status" value="1"/>
</dbReference>
<dbReference type="InterPro" id="IPR002912">
    <property type="entry name" value="ACT_dom"/>
</dbReference>
<dbReference type="SUPFAM" id="SSF81593">
    <property type="entry name" value="Nucleotidyltransferase substrate binding subunit/domain"/>
    <property type="match status" value="1"/>
</dbReference>
<dbReference type="InterPro" id="IPR010043">
    <property type="entry name" value="UTase/UR"/>
</dbReference>
<keyword evidence="3" id="KW-0677">Repeat</keyword>
<comment type="catalytic activity">
    <reaction evidence="7">
        <text>[protein-PII]-L-tyrosine + UTP = [protein-PII]-uridylyl-L-tyrosine + diphosphate</text>
        <dbReference type="Rhea" id="RHEA:13673"/>
        <dbReference type="Rhea" id="RHEA-COMP:12147"/>
        <dbReference type="Rhea" id="RHEA-COMP:12148"/>
        <dbReference type="ChEBI" id="CHEBI:33019"/>
        <dbReference type="ChEBI" id="CHEBI:46398"/>
        <dbReference type="ChEBI" id="CHEBI:46858"/>
        <dbReference type="ChEBI" id="CHEBI:90602"/>
        <dbReference type="EC" id="2.7.7.59"/>
    </reaction>
</comment>
<dbReference type="Pfam" id="PF01966">
    <property type="entry name" value="HD"/>
    <property type="match status" value="1"/>
</dbReference>
<dbReference type="CDD" id="cd04873">
    <property type="entry name" value="ACT_UUR-ACR-like"/>
    <property type="match status" value="1"/>
</dbReference>
<comment type="catalytic activity">
    <reaction evidence="7">
        <text>[protein-PII]-uridylyl-L-tyrosine + H2O = [protein-PII]-L-tyrosine + UMP + H(+)</text>
        <dbReference type="Rhea" id="RHEA:48600"/>
        <dbReference type="Rhea" id="RHEA-COMP:12147"/>
        <dbReference type="Rhea" id="RHEA-COMP:12148"/>
        <dbReference type="ChEBI" id="CHEBI:15377"/>
        <dbReference type="ChEBI" id="CHEBI:15378"/>
        <dbReference type="ChEBI" id="CHEBI:46858"/>
        <dbReference type="ChEBI" id="CHEBI:57865"/>
        <dbReference type="ChEBI" id="CHEBI:90602"/>
    </reaction>
</comment>
<dbReference type="EC" id="2.7.7.59" evidence="7"/>
<keyword evidence="12" id="KW-1185">Reference proteome</keyword>
<feature type="region of interest" description="Disordered" evidence="8">
    <location>
        <begin position="573"/>
        <end position="593"/>
    </location>
</feature>
<gene>
    <name evidence="7" type="primary">glnD</name>
    <name evidence="11" type="ORF">FGL98_13495</name>
</gene>
<dbReference type="SUPFAM" id="SSF109604">
    <property type="entry name" value="HD-domain/PDEase-like"/>
    <property type="match status" value="1"/>
</dbReference>
<feature type="domain" description="ACT" evidence="9">
    <location>
        <begin position="607"/>
        <end position="683"/>
    </location>
</feature>
<comment type="domain">
    <text evidence="7">Has four distinct domains: an N-terminal nucleotidyltransferase (NT) domain responsible for UTase activity, a central HD domain that encodes UR activity, and two C-terminal ACT domains that seem to have a role in glutamine sensing.</text>
</comment>
<dbReference type="InterPro" id="IPR043519">
    <property type="entry name" value="NT_sf"/>
</dbReference>
<dbReference type="Proteomes" id="UP000320244">
    <property type="component" value="Unassembled WGS sequence"/>
</dbReference>
<comment type="caution">
    <text evidence="11">The sequence shown here is derived from an EMBL/GenBank/DDBJ whole genome shotgun (WGS) entry which is preliminary data.</text>
</comment>
<evidence type="ECO:0000313" key="11">
    <source>
        <dbReference type="EMBL" id="TWP35621.1"/>
    </source>
</evidence>
<feature type="domain" description="HD" evidence="10">
    <location>
        <begin position="426"/>
        <end position="569"/>
    </location>
</feature>
<accession>A0A563E086</accession>
<evidence type="ECO:0000256" key="3">
    <source>
        <dbReference type="ARBA" id="ARBA00022737"/>
    </source>
</evidence>
<dbReference type="Gene3D" id="1.10.3090.10">
    <property type="entry name" value="cca-adding enzyme, domain 2"/>
    <property type="match status" value="1"/>
</dbReference>
<dbReference type="PANTHER" id="PTHR47320">
    <property type="entry name" value="BIFUNCTIONAL URIDYLYLTRANSFERASE/URIDYLYL-REMOVING ENZYME"/>
    <property type="match status" value="1"/>
</dbReference>
<evidence type="ECO:0000256" key="2">
    <source>
        <dbReference type="ARBA" id="ARBA00022695"/>
    </source>
</evidence>
<dbReference type="GO" id="GO:0006808">
    <property type="term" value="P:regulation of nitrogen utilization"/>
    <property type="evidence" value="ECO:0007669"/>
    <property type="project" value="UniProtKB-UniRule"/>
</dbReference>
<dbReference type="AlphaFoldDB" id="A0A563E086"/>
<evidence type="ECO:0000256" key="1">
    <source>
        <dbReference type="ARBA" id="ARBA00022679"/>
    </source>
</evidence>
<evidence type="ECO:0000256" key="5">
    <source>
        <dbReference type="ARBA" id="ARBA00022842"/>
    </source>
</evidence>
<dbReference type="PIRSF" id="PIRSF006288">
    <property type="entry name" value="PII_uridyltransf"/>
    <property type="match status" value="1"/>
</dbReference>
<keyword evidence="1 7" id="KW-0808">Transferase</keyword>
<reference evidence="11 12" key="1">
    <citation type="submission" date="2019-05" db="EMBL/GenBank/DDBJ databases">
        <authorList>
            <person name="Lee S.D."/>
        </authorList>
    </citation>
    <scope>NUCLEOTIDE SEQUENCE [LARGE SCALE GENOMIC DNA]</scope>
    <source>
        <strain evidence="11 12">C5-26</strain>
    </source>
</reference>
<sequence length="788" mass="83887">MRPSESARLKLAGTREFQAQSGGTSTDAPAGPGRRGRLTAYARETLCDIWQEACGTHHRDGVALAAVGSLARGDLGPLSDFDLVLLHDGRTLGNDDVEALAARVWYPLWDAGFRLDHSVRTRAQCRKVAADDLTAAVGLLDITTVAGDPELVAGVQGSIAHDWRANARRRLPELFDGVRARHERYGDVATSIDPDLKEGRGGLRDMTVLRALATAWLTDRPHGDVDLAHAALLDVRDALHVVTGRGRDRLVREEQDAVAALLGHPDSDALMTAVTQAARSVSFALDATTRRATQSQRARTLRSGPRRPRLTPLGYGCYEHDGEVVLGPGADAGDPLLILRAARLAAARSLPLAPATVARLAVAARPPTDPWPPELRDAFMDLLAAGPGLVTVWEALDMGRFIDLLIPEWSAVRGRPQRGGVHVHTVDRHLIETVVRAGELRAQVRRPDLLLLAALLHDIGKVAGSRDHSAEGAPVAAAIARRSGLQSDEAELVRLLVREHLALADLATRRDVAEPATVTALLDVVGHQRDVLDLLAGLTRADALAAGPKAWTPWRASLIVELADRARASLGSAEVAAPEPSDVPEPHGHLDGEVPRVTIHRDPAGARIEITDHDRSGLFADTAGLLSAHGLVVRSARVRTLGGLALDTWHVEATTGDLPEAAGLVRSLRRMEAGDRTPLRSLAGRRPCRAAGLVTRATVIPGAGAEVTAIEVRAQDHPGLLYDVGRVFAGFALAVRSAHVATYAGQSLDTFYLTPDGRGPLTPPDVARLIGAVIDACDGVDEADSTGR</sequence>
<comment type="cofactor">
    <cofactor evidence="7">
        <name>Mg(2+)</name>
        <dbReference type="ChEBI" id="CHEBI:18420"/>
    </cofactor>
</comment>
<evidence type="ECO:0000313" key="12">
    <source>
        <dbReference type="Proteomes" id="UP000320244"/>
    </source>
</evidence>
<feature type="compositionally biased region" description="Polar residues" evidence="8">
    <location>
        <begin position="17"/>
        <end position="27"/>
    </location>
</feature>
<dbReference type="EMBL" id="VCQV01000018">
    <property type="protein sequence ID" value="TWP35621.1"/>
    <property type="molecule type" value="Genomic_DNA"/>
</dbReference>
<comment type="activity regulation">
    <text evidence="7">Uridylyltransferase (UTase) activity is inhibited by glutamine, while glutamine activates uridylyl-removing (UR) activity.</text>
</comment>
<keyword evidence="6 7" id="KW-0511">Multifunctional enzyme</keyword>